<dbReference type="Gene3D" id="3.40.190.10">
    <property type="entry name" value="Periplasmic binding protein-like II"/>
    <property type="match status" value="2"/>
</dbReference>
<feature type="region of interest" description="Disordered" evidence="1">
    <location>
        <begin position="1"/>
        <end position="29"/>
    </location>
</feature>
<dbReference type="OrthoDB" id="8216219at2"/>
<organism evidence="2 3">
    <name type="scientific">Paraburkholderia aromaticivorans</name>
    <dbReference type="NCBI Taxonomy" id="2026199"/>
    <lineage>
        <taxon>Bacteria</taxon>
        <taxon>Pseudomonadati</taxon>
        <taxon>Pseudomonadota</taxon>
        <taxon>Betaproteobacteria</taxon>
        <taxon>Burkholderiales</taxon>
        <taxon>Burkholderiaceae</taxon>
        <taxon>Paraburkholderia</taxon>
    </lineage>
</organism>
<protein>
    <submittedName>
        <fullName evidence="2">Uncharacterized protein</fullName>
    </submittedName>
</protein>
<accession>A0A248VQZ7</accession>
<dbReference type="EMBL" id="CP022990">
    <property type="protein sequence ID" value="ASW01456.1"/>
    <property type="molecule type" value="Genomic_DNA"/>
</dbReference>
<dbReference type="Pfam" id="PF13531">
    <property type="entry name" value="SBP_bac_11"/>
    <property type="match status" value="1"/>
</dbReference>
<name>A0A248VQZ7_9BURK</name>
<evidence type="ECO:0000256" key="1">
    <source>
        <dbReference type="SAM" id="MobiDB-lite"/>
    </source>
</evidence>
<dbReference type="KEGG" id="parb:CJU94_25110"/>
<evidence type="ECO:0000313" key="3">
    <source>
        <dbReference type="Proteomes" id="UP000215158"/>
    </source>
</evidence>
<gene>
    <name evidence="2" type="ORF">CJU94_25110</name>
</gene>
<sequence length="123" mass="12413">MARPTGVGSMPEAPRTKGGSPSADSSSWAEHVMADWAPRVAQAPPGVPVGSLAVRGEAELGFQQLSELMHLPGVDVVGTLPPDIQLVTVCSAAVCAASAQAFVSFLASPRAAAAKLAHGMEPA</sequence>
<proteinExistence type="predicted"/>
<keyword evidence="3" id="KW-1185">Reference proteome</keyword>
<evidence type="ECO:0000313" key="2">
    <source>
        <dbReference type="EMBL" id="ASW01456.1"/>
    </source>
</evidence>
<dbReference type="SUPFAM" id="SSF53850">
    <property type="entry name" value="Periplasmic binding protein-like II"/>
    <property type="match status" value="1"/>
</dbReference>
<dbReference type="Proteomes" id="UP000215158">
    <property type="component" value="Chromosome 2"/>
</dbReference>
<dbReference type="AlphaFoldDB" id="A0A248VQZ7"/>
<reference evidence="2 3" key="1">
    <citation type="submission" date="2017-08" db="EMBL/GenBank/DDBJ databases">
        <title>Identification and genetic characteristics of simultaneous BTEX- and naphthalene-degrading Paraburkholderia sp. BN5 isolated from petroleum-contaminated soil.</title>
        <authorList>
            <person name="Lee Y."/>
            <person name="Jeon C.O."/>
        </authorList>
    </citation>
    <scope>NUCLEOTIDE SEQUENCE [LARGE SCALE GENOMIC DNA]</scope>
    <source>
        <strain evidence="2 3">BN5</strain>
    </source>
</reference>